<keyword evidence="8" id="KW-0256">Endoplasmic reticulum</keyword>
<dbReference type="InterPro" id="IPR001128">
    <property type="entry name" value="Cyt_P450"/>
</dbReference>
<evidence type="ECO:0008006" key="19">
    <source>
        <dbReference type="Google" id="ProtNLM"/>
    </source>
</evidence>
<dbReference type="GO" id="GO:0005506">
    <property type="term" value="F:iron ion binding"/>
    <property type="evidence" value="ECO:0007669"/>
    <property type="project" value="InterPro"/>
</dbReference>
<dbReference type="InterPro" id="IPR002401">
    <property type="entry name" value="Cyt_P450_E_grp-I"/>
</dbReference>
<keyword evidence="11 14" id="KW-0408">Iron</keyword>
<dbReference type="EMBL" id="JAQQBS010000001">
    <property type="protein sequence ID" value="KAK0177780.1"/>
    <property type="molecule type" value="Genomic_DNA"/>
</dbReference>
<accession>A0AA39FXR2</accession>
<dbReference type="GO" id="GO:0004497">
    <property type="term" value="F:monooxygenase activity"/>
    <property type="evidence" value="ECO:0007669"/>
    <property type="project" value="UniProtKB-KW"/>
</dbReference>
<evidence type="ECO:0000256" key="4">
    <source>
        <dbReference type="ARBA" id="ARBA00004406"/>
    </source>
</evidence>
<reference evidence="17" key="1">
    <citation type="journal article" date="2023" name="bioRxiv">
        <title>Scaffold-level genome assemblies of two parasitoid biocontrol wasps reveal the parthenogenesis mechanism and an associated novel virus.</title>
        <authorList>
            <person name="Inwood S."/>
            <person name="Skelly J."/>
            <person name="Guhlin J."/>
            <person name="Harrop T."/>
            <person name="Goldson S."/>
            <person name="Dearden P."/>
        </authorList>
    </citation>
    <scope>NUCLEOTIDE SEQUENCE</scope>
    <source>
        <strain evidence="17">Irish</strain>
        <tissue evidence="17">Whole body</tissue>
    </source>
</reference>
<evidence type="ECO:0000313" key="18">
    <source>
        <dbReference type="Proteomes" id="UP001168990"/>
    </source>
</evidence>
<name>A0AA39FXR2_9HYME</name>
<protein>
    <recommendedName>
        <fullName evidence="19">Cytochrome P450</fullName>
    </recommendedName>
</protein>
<keyword evidence="12 15" id="KW-0503">Monooxygenase</keyword>
<dbReference type="InterPro" id="IPR036396">
    <property type="entry name" value="Cyt_P450_sf"/>
</dbReference>
<evidence type="ECO:0000256" key="6">
    <source>
        <dbReference type="ARBA" id="ARBA00022617"/>
    </source>
</evidence>
<evidence type="ECO:0000256" key="9">
    <source>
        <dbReference type="ARBA" id="ARBA00022848"/>
    </source>
</evidence>
<comment type="similarity">
    <text evidence="5 15">Belongs to the cytochrome P450 family.</text>
</comment>
<evidence type="ECO:0000256" key="7">
    <source>
        <dbReference type="ARBA" id="ARBA00022723"/>
    </source>
</evidence>
<keyword evidence="13 16" id="KW-0472">Membrane</keyword>
<dbReference type="PROSITE" id="PS00086">
    <property type="entry name" value="CYTOCHROME_P450"/>
    <property type="match status" value="1"/>
</dbReference>
<dbReference type="GO" id="GO:0020037">
    <property type="term" value="F:heme binding"/>
    <property type="evidence" value="ECO:0007669"/>
    <property type="project" value="InterPro"/>
</dbReference>
<organism evidence="17 18">
    <name type="scientific">Microctonus aethiopoides</name>
    <dbReference type="NCBI Taxonomy" id="144406"/>
    <lineage>
        <taxon>Eukaryota</taxon>
        <taxon>Metazoa</taxon>
        <taxon>Ecdysozoa</taxon>
        <taxon>Arthropoda</taxon>
        <taxon>Hexapoda</taxon>
        <taxon>Insecta</taxon>
        <taxon>Pterygota</taxon>
        <taxon>Neoptera</taxon>
        <taxon>Endopterygota</taxon>
        <taxon>Hymenoptera</taxon>
        <taxon>Apocrita</taxon>
        <taxon>Ichneumonoidea</taxon>
        <taxon>Braconidae</taxon>
        <taxon>Euphorinae</taxon>
        <taxon>Microctonus</taxon>
    </lineage>
</organism>
<feature type="binding site" description="axial binding residue" evidence="14">
    <location>
        <position position="451"/>
    </location>
    <ligand>
        <name>heme</name>
        <dbReference type="ChEBI" id="CHEBI:30413"/>
    </ligand>
    <ligandPart>
        <name>Fe</name>
        <dbReference type="ChEBI" id="CHEBI:18248"/>
    </ligandPart>
</feature>
<proteinExistence type="inferred from homology"/>
<keyword evidence="18" id="KW-1185">Reference proteome</keyword>
<dbReference type="FunFam" id="1.10.630.10:FF:000182">
    <property type="entry name" value="Cytochrome P450 3A4"/>
    <property type="match status" value="1"/>
</dbReference>
<evidence type="ECO:0000256" key="5">
    <source>
        <dbReference type="ARBA" id="ARBA00010617"/>
    </source>
</evidence>
<dbReference type="InterPro" id="IPR050196">
    <property type="entry name" value="Cytochrome_P450_Monoox"/>
</dbReference>
<dbReference type="PRINTS" id="PR00463">
    <property type="entry name" value="EP450I"/>
</dbReference>
<evidence type="ECO:0000256" key="13">
    <source>
        <dbReference type="ARBA" id="ARBA00023136"/>
    </source>
</evidence>
<evidence type="ECO:0000256" key="8">
    <source>
        <dbReference type="ARBA" id="ARBA00022824"/>
    </source>
</evidence>
<evidence type="ECO:0000256" key="2">
    <source>
        <dbReference type="ARBA" id="ARBA00003690"/>
    </source>
</evidence>
<dbReference type="PRINTS" id="PR00385">
    <property type="entry name" value="P450"/>
</dbReference>
<keyword evidence="6 14" id="KW-0349">Heme</keyword>
<comment type="cofactor">
    <cofactor evidence="1 14">
        <name>heme</name>
        <dbReference type="ChEBI" id="CHEBI:30413"/>
    </cofactor>
</comment>
<comment type="caution">
    <text evidence="17">The sequence shown here is derived from an EMBL/GenBank/DDBJ whole genome shotgun (WGS) entry which is preliminary data.</text>
</comment>
<comment type="function">
    <text evidence="2">May be involved in the metabolism of insect hormones and in the breakdown of synthetic insecticides.</text>
</comment>
<gene>
    <name evidence="17" type="ORF">PV328_001793</name>
</gene>
<dbReference type="Gene3D" id="1.10.630.10">
    <property type="entry name" value="Cytochrome P450"/>
    <property type="match status" value="1"/>
</dbReference>
<keyword evidence="16" id="KW-0812">Transmembrane</keyword>
<dbReference type="GO" id="GO:0005789">
    <property type="term" value="C:endoplasmic reticulum membrane"/>
    <property type="evidence" value="ECO:0007669"/>
    <property type="project" value="UniProtKB-SubCell"/>
</dbReference>
<keyword evidence="16" id="KW-1133">Transmembrane helix</keyword>
<feature type="transmembrane region" description="Helical" evidence="16">
    <location>
        <begin position="6"/>
        <end position="24"/>
    </location>
</feature>
<keyword evidence="9" id="KW-0492">Microsome</keyword>
<dbReference type="SUPFAM" id="SSF48264">
    <property type="entry name" value="Cytochrome P450"/>
    <property type="match status" value="1"/>
</dbReference>
<dbReference type="PANTHER" id="PTHR24291">
    <property type="entry name" value="CYTOCHROME P450 FAMILY 4"/>
    <property type="match status" value="1"/>
</dbReference>
<comment type="subcellular location">
    <subcellularLocation>
        <location evidence="4">Endoplasmic reticulum membrane</location>
        <topology evidence="4">Peripheral membrane protein</topology>
    </subcellularLocation>
    <subcellularLocation>
        <location evidence="3">Microsome membrane</location>
        <topology evidence="3">Peripheral membrane protein</topology>
    </subcellularLocation>
</comment>
<keyword evidence="7 14" id="KW-0479">Metal-binding</keyword>
<evidence type="ECO:0000256" key="11">
    <source>
        <dbReference type="ARBA" id="ARBA00023004"/>
    </source>
</evidence>
<evidence type="ECO:0000256" key="1">
    <source>
        <dbReference type="ARBA" id="ARBA00001971"/>
    </source>
</evidence>
<dbReference type="CDD" id="cd20628">
    <property type="entry name" value="CYP4"/>
    <property type="match status" value="1"/>
</dbReference>
<evidence type="ECO:0000256" key="15">
    <source>
        <dbReference type="RuleBase" id="RU000461"/>
    </source>
</evidence>
<dbReference type="GO" id="GO:0016705">
    <property type="term" value="F:oxidoreductase activity, acting on paired donors, with incorporation or reduction of molecular oxygen"/>
    <property type="evidence" value="ECO:0007669"/>
    <property type="project" value="InterPro"/>
</dbReference>
<evidence type="ECO:0000256" key="14">
    <source>
        <dbReference type="PIRSR" id="PIRSR602401-1"/>
    </source>
</evidence>
<evidence type="ECO:0000256" key="16">
    <source>
        <dbReference type="SAM" id="Phobius"/>
    </source>
</evidence>
<evidence type="ECO:0000256" key="10">
    <source>
        <dbReference type="ARBA" id="ARBA00023002"/>
    </source>
</evidence>
<keyword evidence="10 15" id="KW-0560">Oxidoreductase</keyword>
<dbReference type="PANTHER" id="PTHR24291:SF189">
    <property type="entry name" value="CYTOCHROME P450 4C3-RELATED"/>
    <property type="match status" value="1"/>
</dbReference>
<evidence type="ECO:0000256" key="3">
    <source>
        <dbReference type="ARBA" id="ARBA00004174"/>
    </source>
</evidence>
<dbReference type="InterPro" id="IPR017972">
    <property type="entry name" value="Cyt_P450_CS"/>
</dbReference>
<dbReference type="Pfam" id="PF00067">
    <property type="entry name" value="p450"/>
    <property type="match status" value="1"/>
</dbReference>
<dbReference type="AlphaFoldDB" id="A0AA39FXR2"/>
<dbReference type="Proteomes" id="UP001168990">
    <property type="component" value="Unassembled WGS sequence"/>
</dbReference>
<reference evidence="17" key="2">
    <citation type="submission" date="2023-03" db="EMBL/GenBank/DDBJ databases">
        <authorList>
            <person name="Inwood S.N."/>
            <person name="Skelly J.G."/>
            <person name="Guhlin J."/>
            <person name="Harrop T.W.R."/>
            <person name="Goldson S.G."/>
            <person name="Dearden P.K."/>
        </authorList>
    </citation>
    <scope>NUCLEOTIDE SEQUENCE</scope>
    <source>
        <strain evidence="17">Irish</strain>
        <tissue evidence="17">Whole body</tissue>
    </source>
</reference>
<evidence type="ECO:0000313" key="17">
    <source>
        <dbReference type="EMBL" id="KAK0177780.1"/>
    </source>
</evidence>
<sequence>MALMTLISLSIFIIGLIALITYHIKRLHLYRAAAKIPGPRTYPLIGNAHYFMGNTADIIDKVMELLSVYPSIIRVWLGNQLFIGVTDPELVKTVLLSPKTIEKGDVYRCIRPWLGKGLLLAPAATWRVHRKIITPTFNARILESFIEVFVEQCNILTKEMEAELEEDEFDVFDYVSRCTLDIVCETAMGVSSRVQTRKNSPYLDAVKTITEILYMRMFKVWLHPDIIFYCTSLATAQKNCLKYLHGNTDNVIREKRTQLNNSRNLKNTESSENSILPRKTFLDLLIELSNEGIKFTDKELREEVNSMMTAGNETTAVIDTFAIFILANFPEVQQKCYDELCEIFGDKVNEQTRITRDDIRRMEYLERVIKETMRLFPVGPILVRNVSDDLDIEKYVLPKGSSVVIPVIKLHRRDDLWTNPLEFNPDRFLPDEVAKRHPYSYIPFSAGPRNCLGIQYAMMSMKVLLATVLRKYILQKDSKIQIQDMRLKADMLLKPVNPIKVKIIRRKEIN</sequence>
<evidence type="ECO:0000256" key="12">
    <source>
        <dbReference type="ARBA" id="ARBA00023033"/>
    </source>
</evidence>